<reference evidence="1 2" key="1">
    <citation type="submission" date="2018-11" db="EMBL/GenBank/DDBJ databases">
        <title>Genomic Encyclopedia of Type Strains, Phase IV (KMG-IV): sequencing the most valuable type-strain genomes for metagenomic binning, comparative biology and taxonomic classification.</title>
        <authorList>
            <person name="Goeker M."/>
        </authorList>
    </citation>
    <scope>NUCLEOTIDE SEQUENCE [LARGE SCALE GENOMIC DNA]</scope>
    <source>
        <strain evidence="1 2">DSM 11977</strain>
    </source>
</reference>
<dbReference type="AlphaFoldDB" id="A0A3N5B2B0"/>
<name>A0A3N5B2B0_9EURY</name>
<comment type="caution">
    <text evidence="1">The sequence shown here is derived from an EMBL/GenBank/DDBJ whole genome shotgun (WGS) entry which is preliminary data.</text>
</comment>
<proteinExistence type="predicted"/>
<gene>
    <name evidence="1" type="ORF">EDC42_0791</name>
</gene>
<evidence type="ECO:0000313" key="2">
    <source>
        <dbReference type="Proteomes" id="UP000271783"/>
    </source>
</evidence>
<keyword evidence="2" id="KW-1185">Reference proteome</keyword>
<organism evidence="1 2">
    <name type="scientific">Methanobrevibacter gottschalkii DSM 11977</name>
    <dbReference type="NCBI Taxonomy" id="1122229"/>
    <lineage>
        <taxon>Archaea</taxon>
        <taxon>Methanobacteriati</taxon>
        <taxon>Methanobacteriota</taxon>
        <taxon>Methanomada group</taxon>
        <taxon>Methanobacteria</taxon>
        <taxon>Methanobacteriales</taxon>
        <taxon>Methanobacteriaceae</taxon>
        <taxon>Methanobrevibacter</taxon>
    </lineage>
</organism>
<evidence type="ECO:0000313" key="1">
    <source>
        <dbReference type="EMBL" id="RPF51464.1"/>
    </source>
</evidence>
<accession>A0A3N5B2B0</accession>
<dbReference type="RefSeq" id="WP_069574870.1">
    <property type="nucleotide sequence ID" value="NZ_RKRG01000002.1"/>
</dbReference>
<sequence>MIEGHYTQKLTNGECPYELVYFEVDLLRNIIDNPRYVISNNSFKYNISITEKYDNDETLDEKFKFILDNVGLGFDENNERIFAVLLKELSELHPEMQKRFSVYEVKKKSYVDPSYIKSMNDGEWPDPSVFSAILYQIEQLNNLCSDNEIKLFKSNYKKKPPIEFNILVLSTKKEYDNFIKIFDIMLSDNINKKFFEGKLDLIEFTNKDGTKKKDKGTITLFKEWLGEIGVSPATIKKTIKIINKVRSERSKPSHNIRDNEFDIKYLQKQNKIVLEVYNTFRLLIDELSRINQIKVKHSKWYVENRIAIQSLDEIKNEDNENYQLKICQSK</sequence>
<dbReference type="EMBL" id="RKRG01000002">
    <property type="protein sequence ID" value="RPF51464.1"/>
    <property type="molecule type" value="Genomic_DNA"/>
</dbReference>
<dbReference type="Proteomes" id="UP000271783">
    <property type="component" value="Unassembled WGS sequence"/>
</dbReference>
<protein>
    <submittedName>
        <fullName evidence="1">Uncharacterized protein</fullName>
    </submittedName>
</protein>